<keyword evidence="6" id="KW-0999">Mitochondrion inner membrane</keyword>
<dbReference type="InterPro" id="IPR000223">
    <property type="entry name" value="Pept_S26A_signal_pept_1"/>
</dbReference>
<evidence type="ECO:0000256" key="10">
    <source>
        <dbReference type="ARBA" id="ARBA00023136"/>
    </source>
</evidence>
<keyword evidence="10 12" id="KW-0472">Membrane</keyword>
<comment type="caution">
    <text evidence="14">The sequence shown here is derived from an EMBL/GenBank/DDBJ whole genome shotgun (WGS) entry which is preliminary data.</text>
</comment>
<sequence length="494" mass="56792">MPPASRGPVPRLYLHCRRTPLPPRRNASVATPTDHRRFGKKIRSELTKARNAQPPPSPSTPRPTPAPRSTPSTPGPAPTTPPPPTTGPTWRTRQTARINRFLMPSFLRTRPYLRRWIFSFLVTVPISGFILVHLPLEPRRVTGPSMHPTINPDCTSPSDTDASYAPTWVLIQKYNLNTYRDTQRRINKGEKARGKYSRGQMIVYHTPHDPEKIALKRIVGLPGDTVVPLPGYPGDPTDPIVIPYNHLWVEGDVSDRKKSVDSNYFGPISQHLVKGRVIALWSPWWNILGMRSGIDPSYVWPARQQNRVKEDAVQEAQSDPNHVESVKPFERAQGQKTLEYLRAQPLAIEQRFLTEKTYRMQVVRMYQRGKQVAKNYHDEETRERARMILKELERVIGRDALRQAASPNPRVEKGLPKKRWEPAQEEVASDWEKEAAEEFVDVVAHQDEREAERKARLSPAKAALKEMLEKKREYGEMIDKEFEQRDKIREAREL</sequence>
<gene>
    <name evidence="14" type="ORF">PMZ80_003852</name>
</gene>
<dbReference type="Proteomes" id="UP001334248">
    <property type="component" value="Unassembled WGS sequence"/>
</dbReference>
<comment type="subcellular location">
    <subcellularLocation>
        <location evidence="1">Mitochondrion inner membrane</location>
        <topology evidence="1">Single-pass membrane protein</topology>
    </subcellularLocation>
</comment>
<dbReference type="InterPro" id="IPR036286">
    <property type="entry name" value="LexA/Signal_pep-like_sf"/>
</dbReference>
<feature type="transmembrane region" description="Helical" evidence="12">
    <location>
        <begin position="116"/>
        <end position="136"/>
    </location>
</feature>
<dbReference type="RefSeq" id="XP_064732660.1">
    <property type="nucleotide sequence ID" value="XM_064872280.1"/>
</dbReference>
<evidence type="ECO:0000256" key="5">
    <source>
        <dbReference type="ARBA" id="ARBA00022692"/>
    </source>
</evidence>
<accession>A0ABR0RWA5</accession>
<comment type="similarity">
    <text evidence="2">Belongs to the peptidase S26 family. IMP2 subfamily.</text>
</comment>
<evidence type="ECO:0000256" key="11">
    <source>
        <dbReference type="SAM" id="MobiDB-lite"/>
    </source>
</evidence>
<reference evidence="14 15" key="1">
    <citation type="journal article" date="2023" name="Res Sq">
        <title>Genomic and morphological characterization of Knufia obscura isolated from the Mars 2020 spacecraft assembly facility.</title>
        <authorList>
            <person name="Chander A.M."/>
            <person name="Teixeira M.M."/>
            <person name="Singh N.K."/>
            <person name="Williams M.P."/>
            <person name="Parker C.W."/>
            <person name="Leo P."/>
            <person name="Stajich J.E."/>
            <person name="Torok T."/>
            <person name="Tighe S."/>
            <person name="Mason C.E."/>
            <person name="Venkateswaran K."/>
        </authorList>
    </citation>
    <scope>NUCLEOTIDE SEQUENCE [LARGE SCALE GENOMIC DNA]</scope>
    <source>
        <strain evidence="14 15">CCFEE 5817</strain>
    </source>
</reference>
<keyword evidence="15" id="KW-1185">Reference proteome</keyword>
<dbReference type="InterPro" id="IPR019533">
    <property type="entry name" value="Peptidase_S26"/>
</dbReference>
<evidence type="ECO:0000256" key="7">
    <source>
        <dbReference type="ARBA" id="ARBA00022801"/>
    </source>
</evidence>
<keyword evidence="5 12" id="KW-0812">Transmembrane</keyword>
<dbReference type="PANTHER" id="PTHR46041">
    <property type="entry name" value="MITOCHONDRIAL INNER MEMBRANE PROTEASE SUBUNIT 2"/>
    <property type="match status" value="1"/>
</dbReference>
<protein>
    <recommendedName>
        <fullName evidence="3">Mitochondrial inner membrane protease subunit 2</fullName>
    </recommendedName>
</protein>
<dbReference type="GeneID" id="89997301"/>
<dbReference type="Gene3D" id="2.10.109.10">
    <property type="entry name" value="Umud Fragment, subunit A"/>
    <property type="match status" value="1"/>
</dbReference>
<evidence type="ECO:0000256" key="6">
    <source>
        <dbReference type="ARBA" id="ARBA00022792"/>
    </source>
</evidence>
<dbReference type="Pfam" id="PF10502">
    <property type="entry name" value="Peptidase_S26"/>
    <property type="match status" value="1"/>
</dbReference>
<evidence type="ECO:0000256" key="2">
    <source>
        <dbReference type="ARBA" id="ARBA00007066"/>
    </source>
</evidence>
<keyword evidence="8 12" id="KW-1133">Transmembrane helix</keyword>
<evidence type="ECO:0000259" key="13">
    <source>
        <dbReference type="Pfam" id="PF10502"/>
    </source>
</evidence>
<dbReference type="EMBL" id="JAVHJV010000003">
    <property type="protein sequence ID" value="KAK5944570.1"/>
    <property type="molecule type" value="Genomic_DNA"/>
</dbReference>
<dbReference type="PRINTS" id="PR00727">
    <property type="entry name" value="LEADERPTASE"/>
</dbReference>
<evidence type="ECO:0000313" key="14">
    <source>
        <dbReference type="EMBL" id="KAK5944570.1"/>
    </source>
</evidence>
<feature type="region of interest" description="Disordered" evidence="11">
    <location>
        <begin position="1"/>
        <end position="93"/>
    </location>
</feature>
<feature type="domain" description="Peptidase S26" evidence="13">
    <location>
        <begin position="114"/>
        <end position="226"/>
    </location>
</feature>
<evidence type="ECO:0000256" key="1">
    <source>
        <dbReference type="ARBA" id="ARBA00004434"/>
    </source>
</evidence>
<evidence type="ECO:0000256" key="3">
    <source>
        <dbReference type="ARBA" id="ARBA00013650"/>
    </source>
</evidence>
<keyword evidence="4" id="KW-0645">Protease</keyword>
<keyword evidence="7" id="KW-0378">Hydrolase</keyword>
<dbReference type="SUPFAM" id="SSF51306">
    <property type="entry name" value="LexA/Signal peptidase"/>
    <property type="match status" value="1"/>
</dbReference>
<dbReference type="InterPro" id="IPR037730">
    <property type="entry name" value="IMP2"/>
</dbReference>
<feature type="compositionally biased region" description="Pro residues" evidence="11">
    <location>
        <begin position="53"/>
        <end position="86"/>
    </location>
</feature>
<evidence type="ECO:0000256" key="8">
    <source>
        <dbReference type="ARBA" id="ARBA00022989"/>
    </source>
</evidence>
<dbReference type="PANTHER" id="PTHR46041:SF2">
    <property type="entry name" value="MITOCHONDRIAL INNER MEMBRANE PROTEASE SUBUNIT 2"/>
    <property type="match status" value="1"/>
</dbReference>
<organism evidence="14 15">
    <name type="scientific">Knufia obscura</name>
    <dbReference type="NCBI Taxonomy" id="1635080"/>
    <lineage>
        <taxon>Eukaryota</taxon>
        <taxon>Fungi</taxon>
        <taxon>Dikarya</taxon>
        <taxon>Ascomycota</taxon>
        <taxon>Pezizomycotina</taxon>
        <taxon>Eurotiomycetes</taxon>
        <taxon>Chaetothyriomycetidae</taxon>
        <taxon>Chaetothyriales</taxon>
        <taxon>Trichomeriaceae</taxon>
        <taxon>Knufia</taxon>
    </lineage>
</organism>
<evidence type="ECO:0000256" key="4">
    <source>
        <dbReference type="ARBA" id="ARBA00022670"/>
    </source>
</evidence>
<evidence type="ECO:0000256" key="9">
    <source>
        <dbReference type="ARBA" id="ARBA00023128"/>
    </source>
</evidence>
<evidence type="ECO:0000313" key="15">
    <source>
        <dbReference type="Proteomes" id="UP001334248"/>
    </source>
</evidence>
<keyword evidence="9" id="KW-0496">Mitochondrion</keyword>
<evidence type="ECO:0000256" key="12">
    <source>
        <dbReference type="SAM" id="Phobius"/>
    </source>
</evidence>
<dbReference type="CDD" id="cd06530">
    <property type="entry name" value="S26_SPase_I"/>
    <property type="match status" value="1"/>
</dbReference>
<name>A0ABR0RWA5_9EURO</name>
<proteinExistence type="inferred from homology"/>